<gene>
    <name evidence="1" type="ORF">GCM10025867_50590</name>
</gene>
<reference evidence="2" key="1">
    <citation type="journal article" date="2019" name="Int. J. Syst. Evol. Microbiol.">
        <title>The Global Catalogue of Microorganisms (GCM) 10K type strain sequencing project: providing services to taxonomists for standard genome sequencing and annotation.</title>
        <authorList>
            <consortium name="The Broad Institute Genomics Platform"/>
            <consortium name="The Broad Institute Genome Sequencing Center for Infectious Disease"/>
            <person name="Wu L."/>
            <person name="Ma J."/>
        </authorList>
    </citation>
    <scope>NUCLEOTIDE SEQUENCE [LARGE SCALE GENOMIC DNA]</scope>
    <source>
        <strain evidence="2">NBRC 108728</strain>
    </source>
</reference>
<protein>
    <submittedName>
        <fullName evidence="1">Uncharacterized protein</fullName>
    </submittedName>
</protein>
<proteinExistence type="predicted"/>
<dbReference type="Proteomes" id="UP001321486">
    <property type="component" value="Plasmid pNBRC108728a"/>
</dbReference>
<sequence length="219" mass="24520">MSTLAAVAPAFPSLDPIRFGEPTDSREWNVLLDCWRENTGHNDEDKVGDARAWLQAVLQTWDDRFTRLLGPISERVYGDLNNYHVGFEFQDLETAMAEYRFEQEGFHGRERSIVQAHLAAMVLHAANVLRRYIAIFGEFESEEHPSLRGMRLEDGGFAPGAVLCQKHLLDPSALAQCHEWAASRAARVVDGWVPVPSGVTVRCIACVGEDDARRGRGIE</sequence>
<evidence type="ECO:0000313" key="2">
    <source>
        <dbReference type="Proteomes" id="UP001321486"/>
    </source>
</evidence>
<organism evidence="1 2">
    <name type="scientific">Frondihabitans sucicola</name>
    <dbReference type="NCBI Taxonomy" id="1268041"/>
    <lineage>
        <taxon>Bacteria</taxon>
        <taxon>Bacillati</taxon>
        <taxon>Actinomycetota</taxon>
        <taxon>Actinomycetes</taxon>
        <taxon>Micrococcales</taxon>
        <taxon>Microbacteriaceae</taxon>
        <taxon>Frondihabitans</taxon>
    </lineage>
</organism>
<keyword evidence="1" id="KW-0614">Plasmid</keyword>
<accession>A0ABN6Y9X7</accession>
<dbReference type="EMBL" id="AP027733">
    <property type="protein sequence ID" value="BDZ52818.1"/>
    <property type="molecule type" value="Genomic_DNA"/>
</dbReference>
<evidence type="ECO:0000313" key="1">
    <source>
        <dbReference type="EMBL" id="BDZ52818.1"/>
    </source>
</evidence>
<name>A0ABN6Y9X7_9MICO</name>
<keyword evidence="2" id="KW-1185">Reference proteome</keyword>
<dbReference type="RefSeq" id="WP_286347101.1">
    <property type="nucleotide sequence ID" value="NZ_AP027733.1"/>
</dbReference>
<geneLocation type="plasmid" evidence="1 2">
    <name>pNBRC108728a</name>
</geneLocation>